<dbReference type="GO" id="GO:0005886">
    <property type="term" value="C:plasma membrane"/>
    <property type="evidence" value="ECO:0007669"/>
    <property type="project" value="UniProtKB-SubCell"/>
</dbReference>
<protein>
    <recommendedName>
        <fullName evidence="2 10">FAD:protein FMN transferase</fullName>
        <ecNumber evidence="1 10">2.7.1.180</ecNumber>
    </recommendedName>
    <alternativeName>
        <fullName evidence="8 10">Flavin transferase</fullName>
    </alternativeName>
</protein>
<organism evidence="13 14">
    <name type="scientific">Gehongia tenuis</name>
    <dbReference type="NCBI Taxonomy" id="2763655"/>
    <lineage>
        <taxon>Bacteria</taxon>
        <taxon>Bacillati</taxon>
        <taxon>Bacillota</taxon>
        <taxon>Clostridia</taxon>
        <taxon>Christensenellales</taxon>
        <taxon>Christensenellaceae</taxon>
        <taxon>Gehongia</taxon>
    </lineage>
</organism>
<sequence>MRNDKRMVSHPFCVFMALGLLLLSGCAKDAAVQRDAFAMDTFVTVTAYGVGGEDVEGALELLEELDRLWDVHSKESEVSAVNRHQPVQISQRTEELLQKALEVGEASGGFNVRVRPLVRAWGEFKTGSAVPGEREIEEARAYLSAEFKVAGGRAFLAEGEIDLGGIAKGAAVSEMLEDLRGRGAKAAVVDLGGNVGVMGEKKDGFRIGLQDPLGETGEILGVLRLTDGEVVATSGGYQRYFEADGVRYHHVLDPNTGYPAKSGLASVSVVAADGALADGLSTACFVEGLEAGKSLLEHFGAEGVFVMDDGTVELTAGLTDRFEEAP</sequence>
<keyword evidence="12" id="KW-0997">Cell inner membrane</keyword>
<evidence type="ECO:0000256" key="10">
    <source>
        <dbReference type="PIRNR" id="PIRNR006268"/>
    </source>
</evidence>
<evidence type="ECO:0000256" key="7">
    <source>
        <dbReference type="ARBA" id="ARBA00022842"/>
    </source>
</evidence>
<dbReference type="GO" id="GO:0046872">
    <property type="term" value="F:metal ion binding"/>
    <property type="evidence" value="ECO:0007669"/>
    <property type="project" value="UniProtKB-UniRule"/>
</dbReference>
<evidence type="ECO:0000256" key="1">
    <source>
        <dbReference type="ARBA" id="ARBA00011955"/>
    </source>
</evidence>
<dbReference type="Gene3D" id="3.10.520.10">
    <property type="entry name" value="ApbE-like domains"/>
    <property type="match status" value="1"/>
</dbReference>
<evidence type="ECO:0000256" key="2">
    <source>
        <dbReference type="ARBA" id="ARBA00016337"/>
    </source>
</evidence>
<evidence type="ECO:0000256" key="12">
    <source>
        <dbReference type="RuleBase" id="RU363002"/>
    </source>
</evidence>
<comment type="similarity">
    <text evidence="10 12">Belongs to the ApbE family.</text>
</comment>
<feature type="signal peptide" evidence="12">
    <location>
        <begin position="1"/>
        <end position="29"/>
    </location>
</feature>
<comment type="catalytic activity">
    <reaction evidence="9 10 12">
        <text>L-threonyl-[protein] + FAD = FMN-L-threonyl-[protein] + AMP + H(+)</text>
        <dbReference type="Rhea" id="RHEA:36847"/>
        <dbReference type="Rhea" id="RHEA-COMP:11060"/>
        <dbReference type="Rhea" id="RHEA-COMP:11061"/>
        <dbReference type="ChEBI" id="CHEBI:15378"/>
        <dbReference type="ChEBI" id="CHEBI:30013"/>
        <dbReference type="ChEBI" id="CHEBI:57692"/>
        <dbReference type="ChEBI" id="CHEBI:74257"/>
        <dbReference type="ChEBI" id="CHEBI:456215"/>
        <dbReference type="EC" id="2.7.1.180"/>
    </reaction>
</comment>
<dbReference type="Pfam" id="PF02424">
    <property type="entry name" value="ApbE"/>
    <property type="match status" value="1"/>
</dbReference>
<keyword evidence="7 10" id="KW-0460">Magnesium</keyword>
<dbReference type="PROSITE" id="PS51257">
    <property type="entry name" value="PROKAR_LIPOPROTEIN"/>
    <property type="match status" value="1"/>
</dbReference>
<comment type="caution">
    <text evidence="13">The sequence shown here is derived from an EMBL/GenBank/DDBJ whole genome shotgun (WGS) entry which is preliminary data.</text>
</comment>
<keyword evidence="6 10" id="KW-0274">FAD</keyword>
<dbReference type="PANTHER" id="PTHR30040:SF2">
    <property type="entry name" value="FAD:PROTEIN FMN TRANSFERASE"/>
    <property type="match status" value="1"/>
</dbReference>
<dbReference type="RefSeq" id="WP_249317223.1">
    <property type="nucleotide sequence ID" value="NZ_JACRSR010000004.1"/>
</dbReference>
<keyword evidence="12" id="KW-0472">Membrane</keyword>
<name>A0A926HPX3_9FIRM</name>
<comment type="function">
    <text evidence="12">Flavin transferase that catalyzes the transfer of the FMN moiety of FAD and its covalent binding to the hydroxyl group of a threonine residue in a target flavoprotein.</text>
</comment>
<evidence type="ECO:0000256" key="5">
    <source>
        <dbReference type="ARBA" id="ARBA00022723"/>
    </source>
</evidence>
<evidence type="ECO:0000256" key="9">
    <source>
        <dbReference type="ARBA" id="ARBA00048540"/>
    </source>
</evidence>
<evidence type="ECO:0000313" key="13">
    <source>
        <dbReference type="EMBL" id="MBC8532114.1"/>
    </source>
</evidence>
<feature type="binding site" evidence="11">
    <location>
        <position position="282"/>
    </location>
    <ligand>
        <name>Mg(2+)</name>
        <dbReference type="ChEBI" id="CHEBI:18420"/>
    </ligand>
</feature>
<dbReference type="PIRSF" id="PIRSF006268">
    <property type="entry name" value="ApbE"/>
    <property type="match status" value="1"/>
</dbReference>
<feature type="chain" id="PRO_5039757561" description="FAD:protein FMN transferase" evidence="12">
    <location>
        <begin position="30"/>
        <end position="326"/>
    </location>
</feature>
<dbReference type="EMBL" id="JACRSR010000004">
    <property type="protein sequence ID" value="MBC8532114.1"/>
    <property type="molecule type" value="Genomic_DNA"/>
</dbReference>
<evidence type="ECO:0000256" key="8">
    <source>
        <dbReference type="ARBA" id="ARBA00031306"/>
    </source>
</evidence>
<feature type="binding site" evidence="11">
    <location>
        <position position="278"/>
    </location>
    <ligand>
        <name>Mg(2+)</name>
        <dbReference type="ChEBI" id="CHEBI:18420"/>
    </ligand>
</feature>
<gene>
    <name evidence="13" type="ORF">H8696_09665</name>
</gene>
<keyword evidence="12" id="KW-0732">Signal</keyword>
<evidence type="ECO:0000256" key="3">
    <source>
        <dbReference type="ARBA" id="ARBA00022630"/>
    </source>
</evidence>
<dbReference type="SUPFAM" id="SSF143631">
    <property type="entry name" value="ApbE-like"/>
    <property type="match status" value="1"/>
</dbReference>
<evidence type="ECO:0000256" key="6">
    <source>
        <dbReference type="ARBA" id="ARBA00022827"/>
    </source>
</evidence>
<keyword evidence="12" id="KW-1003">Cell membrane</keyword>
<evidence type="ECO:0000313" key="14">
    <source>
        <dbReference type="Proteomes" id="UP000623172"/>
    </source>
</evidence>
<keyword evidence="3 10" id="KW-0285">Flavoprotein</keyword>
<keyword evidence="5 10" id="KW-0479">Metal-binding</keyword>
<reference evidence="13" key="1">
    <citation type="submission" date="2020-08" db="EMBL/GenBank/DDBJ databases">
        <title>Genome public.</title>
        <authorList>
            <person name="Liu C."/>
            <person name="Sun Q."/>
        </authorList>
    </citation>
    <scope>NUCLEOTIDE SEQUENCE</scope>
    <source>
        <strain evidence="13">NSJ-53</strain>
    </source>
</reference>
<evidence type="ECO:0000256" key="11">
    <source>
        <dbReference type="PIRSR" id="PIRSR006268-2"/>
    </source>
</evidence>
<dbReference type="EC" id="2.7.1.180" evidence="1 10"/>
<comment type="cofactor">
    <cofactor evidence="11">
        <name>Mg(2+)</name>
        <dbReference type="ChEBI" id="CHEBI:18420"/>
    </cofactor>
    <cofactor evidence="11">
        <name>Mn(2+)</name>
        <dbReference type="ChEBI" id="CHEBI:29035"/>
    </cofactor>
    <text evidence="11">Magnesium. Can also use manganese.</text>
</comment>
<dbReference type="AlphaFoldDB" id="A0A926HPX3"/>
<accession>A0A926HPX3</accession>
<dbReference type="GO" id="GO:0016740">
    <property type="term" value="F:transferase activity"/>
    <property type="evidence" value="ECO:0007669"/>
    <property type="project" value="UniProtKB-UniRule"/>
</dbReference>
<proteinExistence type="inferred from homology"/>
<dbReference type="Proteomes" id="UP000623172">
    <property type="component" value="Unassembled WGS sequence"/>
</dbReference>
<feature type="binding site" evidence="11">
    <location>
        <position position="165"/>
    </location>
    <ligand>
        <name>Mg(2+)</name>
        <dbReference type="ChEBI" id="CHEBI:18420"/>
    </ligand>
</feature>
<keyword evidence="12" id="KW-0449">Lipoprotein</keyword>
<dbReference type="InterPro" id="IPR024932">
    <property type="entry name" value="ApbE"/>
</dbReference>
<evidence type="ECO:0000256" key="4">
    <source>
        <dbReference type="ARBA" id="ARBA00022679"/>
    </source>
</evidence>
<comment type="subcellular location">
    <subcellularLocation>
        <location evidence="12">Cell inner membrane</location>
        <topology evidence="12">Lipid-anchor</topology>
        <orientation evidence="12">Periplasmic side</orientation>
    </subcellularLocation>
</comment>
<dbReference type="InterPro" id="IPR003374">
    <property type="entry name" value="ApbE-like_sf"/>
</dbReference>
<keyword evidence="4 10" id="KW-0808">Transferase</keyword>
<keyword evidence="14" id="KW-1185">Reference proteome</keyword>
<dbReference type="PANTHER" id="PTHR30040">
    <property type="entry name" value="THIAMINE BIOSYNTHESIS LIPOPROTEIN APBE"/>
    <property type="match status" value="1"/>
</dbReference>